<feature type="region of interest" description="Disordered" evidence="1">
    <location>
        <begin position="28"/>
        <end position="57"/>
    </location>
</feature>
<dbReference type="AlphaFoldDB" id="A0A2A2K0X1"/>
<name>A0A2A2K0X1_9BILA</name>
<evidence type="ECO:0000313" key="3">
    <source>
        <dbReference type="EMBL" id="PAV67568.1"/>
    </source>
</evidence>
<gene>
    <name evidence="3" type="ORF">WR25_17262</name>
</gene>
<protein>
    <submittedName>
        <fullName evidence="3">Uncharacterized protein</fullName>
    </submittedName>
</protein>
<proteinExistence type="predicted"/>
<evidence type="ECO:0000313" key="4">
    <source>
        <dbReference type="Proteomes" id="UP000218231"/>
    </source>
</evidence>
<evidence type="ECO:0000256" key="1">
    <source>
        <dbReference type="SAM" id="MobiDB-lite"/>
    </source>
</evidence>
<dbReference type="EMBL" id="LIAE01009909">
    <property type="protein sequence ID" value="PAV67568.1"/>
    <property type="molecule type" value="Genomic_DNA"/>
</dbReference>
<comment type="caution">
    <text evidence="3">The sequence shown here is derived from an EMBL/GenBank/DDBJ whole genome shotgun (WGS) entry which is preliminary data.</text>
</comment>
<feature type="signal peptide" evidence="2">
    <location>
        <begin position="1"/>
        <end position="22"/>
    </location>
</feature>
<sequence length="110" mass="11895">MADRMAVWIAIRASAICLLVRGAGEAAGRIGHVPSQRPEAPRRKSRPGGKGSKAAGRQEWATIVTAMVEIDLREARKVSRGGKQPRVTGDPAEDEGIFVMHFAPHQPMTK</sequence>
<evidence type="ECO:0000256" key="2">
    <source>
        <dbReference type="SAM" id="SignalP"/>
    </source>
</evidence>
<keyword evidence="2" id="KW-0732">Signal</keyword>
<feature type="region of interest" description="Disordered" evidence="1">
    <location>
        <begin position="76"/>
        <end position="96"/>
    </location>
</feature>
<organism evidence="3 4">
    <name type="scientific">Diploscapter pachys</name>
    <dbReference type="NCBI Taxonomy" id="2018661"/>
    <lineage>
        <taxon>Eukaryota</taxon>
        <taxon>Metazoa</taxon>
        <taxon>Ecdysozoa</taxon>
        <taxon>Nematoda</taxon>
        <taxon>Chromadorea</taxon>
        <taxon>Rhabditida</taxon>
        <taxon>Rhabditina</taxon>
        <taxon>Rhabditomorpha</taxon>
        <taxon>Rhabditoidea</taxon>
        <taxon>Rhabditidae</taxon>
        <taxon>Diploscapter</taxon>
    </lineage>
</organism>
<feature type="chain" id="PRO_5012313479" evidence="2">
    <location>
        <begin position="23"/>
        <end position="110"/>
    </location>
</feature>
<reference evidence="3 4" key="1">
    <citation type="journal article" date="2017" name="Curr. Biol.">
        <title>Genome architecture and evolution of a unichromosomal asexual nematode.</title>
        <authorList>
            <person name="Fradin H."/>
            <person name="Zegar C."/>
            <person name="Gutwein M."/>
            <person name="Lucas J."/>
            <person name="Kovtun M."/>
            <person name="Corcoran D."/>
            <person name="Baugh L.R."/>
            <person name="Kiontke K."/>
            <person name="Gunsalus K."/>
            <person name="Fitch D.H."/>
            <person name="Piano F."/>
        </authorList>
    </citation>
    <scope>NUCLEOTIDE SEQUENCE [LARGE SCALE GENOMIC DNA]</scope>
    <source>
        <strain evidence="3">PF1309</strain>
    </source>
</reference>
<keyword evidence="4" id="KW-1185">Reference proteome</keyword>
<dbReference type="Proteomes" id="UP000218231">
    <property type="component" value="Unassembled WGS sequence"/>
</dbReference>
<accession>A0A2A2K0X1</accession>